<dbReference type="GO" id="GO:0046872">
    <property type="term" value="F:metal ion binding"/>
    <property type="evidence" value="ECO:0007669"/>
    <property type="project" value="TreeGrafter"/>
</dbReference>
<protein>
    <submittedName>
        <fullName evidence="3">Uncharacterized protein</fullName>
    </submittedName>
</protein>
<evidence type="ECO:0000313" key="4">
    <source>
        <dbReference type="Proteomes" id="UP000269945"/>
    </source>
</evidence>
<keyword evidence="2" id="KW-0143">Chaperone</keyword>
<dbReference type="GO" id="GO:0044183">
    <property type="term" value="F:protein folding chaperone"/>
    <property type="evidence" value="ECO:0007669"/>
    <property type="project" value="InterPro"/>
</dbReference>
<dbReference type="CDD" id="cd00320">
    <property type="entry name" value="cpn10"/>
    <property type="match status" value="1"/>
</dbReference>
<dbReference type="InterPro" id="IPR011032">
    <property type="entry name" value="GroES-like_sf"/>
</dbReference>
<dbReference type="SUPFAM" id="SSF50129">
    <property type="entry name" value="GroES-like"/>
    <property type="match status" value="1"/>
</dbReference>
<proteinExistence type="inferred from homology"/>
<dbReference type="PANTHER" id="PTHR10772">
    <property type="entry name" value="10 KDA HEAT SHOCK PROTEIN"/>
    <property type="match status" value="1"/>
</dbReference>
<dbReference type="Gene3D" id="2.30.33.40">
    <property type="entry name" value="GroES chaperonin"/>
    <property type="match status" value="1"/>
</dbReference>
<dbReference type="InterPro" id="IPR037124">
    <property type="entry name" value="Chaperonin_GroES_sf"/>
</dbReference>
<evidence type="ECO:0000256" key="2">
    <source>
        <dbReference type="ARBA" id="ARBA00023186"/>
    </source>
</evidence>
<reference evidence="3 4" key="1">
    <citation type="submission" date="2018-10" db="EMBL/GenBank/DDBJ databases">
        <authorList>
            <person name="Ekblom R."/>
            <person name="Jareborg N."/>
        </authorList>
    </citation>
    <scope>NUCLEOTIDE SEQUENCE [LARGE SCALE GENOMIC DNA]</scope>
    <source>
        <tissue evidence="3">Muscle</tissue>
    </source>
</reference>
<dbReference type="AlphaFoldDB" id="A0A9X9Q2Y8"/>
<comment type="caution">
    <text evidence="3">The sequence shown here is derived from an EMBL/GenBank/DDBJ whole genome shotgun (WGS) entry which is preliminary data.</text>
</comment>
<evidence type="ECO:0000313" key="3">
    <source>
        <dbReference type="EMBL" id="VCW98848.1"/>
    </source>
</evidence>
<comment type="similarity">
    <text evidence="1">Belongs to the GroES chaperonin family.</text>
</comment>
<name>A0A9X9Q2Y8_GULGU</name>
<dbReference type="PANTHER" id="PTHR10772:SF0">
    <property type="entry name" value="10 KDA HEAT SHOCK PROTEIN, MITOCHONDRIAL"/>
    <property type="match status" value="1"/>
</dbReference>
<dbReference type="GO" id="GO:0051087">
    <property type="term" value="F:protein-folding chaperone binding"/>
    <property type="evidence" value="ECO:0007669"/>
    <property type="project" value="TreeGrafter"/>
</dbReference>
<dbReference type="Proteomes" id="UP000269945">
    <property type="component" value="Unassembled WGS sequence"/>
</dbReference>
<dbReference type="Pfam" id="PF00166">
    <property type="entry name" value="Cpn10"/>
    <property type="match status" value="1"/>
</dbReference>
<accession>A0A9X9Q2Y8</accession>
<dbReference type="InterPro" id="IPR020818">
    <property type="entry name" value="Chaperonin_GroES"/>
</dbReference>
<evidence type="ECO:0000256" key="1">
    <source>
        <dbReference type="ARBA" id="ARBA00006975"/>
    </source>
</evidence>
<organism evidence="3 4">
    <name type="scientific">Gulo gulo</name>
    <name type="common">Wolverine</name>
    <name type="synonym">Gluton</name>
    <dbReference type="NCBI Taxonomy" id="48420"/>
    <lineage>
        <taxon>Eukaryota</taxon>
        <taxon>Metazoa</taxon>
        <taxon>Chordata</taxon>
        <taxon>Craniata</taxon>
        <taxon>Vertebrata</taxon>
        <taxon>Euteleostomi</taxon>
        <taxon>Mammalia</taxon>
        <taxon>Eutheria</taxon>
        <taxon>Laurasiatheria</taxon>
        <taxon>Carnivora</taxon>
        <taxon>Caniformia</taxon>
        <taxon>Musteloidea</taxon>
        <taxon>Mustelidae</taxon>
        <taxon>Guloninae</taxon>
        <taxon>Gulo</taxon>
    </lineage>
</organism>
<sequence length="75" mass="8150">MLPEKCQRKVSPATVAAVRSGSKGKSGEIQPVSMEVGGKVLLPECGGTKVVLDDKDYYSETATCWESMQTEINHY</sequence>
<dbReference type="GO" id="GO:0005524">
    <property type="term" value="F:ATP binding"/>
    <property type="evidence" value="ECO:0007669"/>
    <property type="project" value="InterPro"/>
</dbReference>
<dbReference type="EMBL" id="CYRY02026612">
    <property type="protein sequence ID" value="VCW98848.1"/>
    <property type="molecule type" value="Genomic_DNA"/>
</dbReference>
<gene>
    <name evidence="3" type="ORF">BN2614_LOCUS1</name>
</gene>
<dbReference type="GO" id="GO:0051082">
    <property type="term" value="F:unfolded protein binding"/>
    <property type="evidence" value="ECO:0007669"/>
    <property type="project" value="TreeGrafter"/>
</dbReference>
<keyword evidence="4" id="KW-1185">Reference proteome</keyword>
<dbReference type="GO" id="GO:0005759">
    <property type="term" value="C:mitochondrial matrix"/>
    <property type="evidence" value="ECO:0007669"/>
    <property type="project" value="TreeGrafter"/>
</dbReference>